<dbReference type="RefSeq" id="WP_163043139.1">
    <property type="nucleotide sequence ID" value="NZ_JAAAMJ010000003.1"/>
</dbReference>
<dbReference type="GO" id="GO:0005829">
    <property type="term" value="C:cytosol"/>
    <property type="evidence" value="ECO:0007669"/>
    <property type="project" value="TreeGrafter"/>
</dbReference>
<comment type="caution">
    <text evidence="3">The sequence shown here is derived from an EMBL/GenBank/DDBJ whole genome shotgun (WGS) entry which is preliminary data.</text>
</comment>
<name>A0A6L9MF49_9HYPH</name>
<dbReference type="AlphaFoldDB" id="A0A6L9MF49"/>
<evidence type="ECO:0000313" key="4">
    <source>
        <dbReference type="Proteomes" id="UP000476332"/>
    </source>
</evidence>
<dbReference type="PANTHER" id="PTHR11735">
    <property type="entry name" value="TRNA N6-ADENOSINE THREONYLCARBAMOYLTRANSFERASE"/>
    <property type="match status" value="1"/>
</dbReference>
<dbReference type="InterPro" id="IPR000905">
    <property type="entry name" value="Gcp-like_dom"/>
</dbReference>
<dbReference type="EMBL" id="JAAAMJ010000003">
    <property type="protein sequence ID" value="NDV86397.1"/>
    <property type="molecule type" value="Genomic_DNA"/>
</dbReference>
<dbReference type="Pfam" id="PF00814">
    <property type="entry name" value="TsaD"/>
    <property type="match status" value="1"/>
</dbReference>
<dbReference type="PANTHER" id="PTHR11735:SF11">
    <property type="entry name" value="TRNA THREONYLCARBAMOYLADENOSINE BIOSYNTHESIS PROTEIN TSAB"/>
    <property type="match status" value="1"/>
</dbReference>
<proteinExistence type="predicted"/>
<feature type="domain" description="Gcp-like" evidence="2">
    <location>
        <begin position="35"/>
        <end position="135"/>
    </location>
</feature>
<sequence>MQMLLVIDTAFERCSAAVCDGATDWVVASAEPEIGKGHAEQLMAVIADVLGEAGIAYADLTRIGVTVGPGSFTGIRVGVAAARGLALALNIPAVGIDTLAALAAPELGQGRAILATLDAKRGEIYAALYGPDGDVLEAPRALAPADLPQMLAHLDAGTPLGLVGTGSAIALAALSGRDAAVLGADSRIDMRALGILAARALEAPPRPLYLRGADAKPASTTGTISFRDPASPQAMP</sequence>
<dbReference type="InterPro" id="IPR043129">
    <property type="entry name" value="ATPase_NBD"/>
</dbReference>
<dbReference type="NCBIfam" id="TIGR03725">
    <property type="entry name" value="T6A_YeaZ"/>
    <property type="match status" value="1"/>
</dbReference>
<dbReference type="GO" id="GO:0016740">
    <property type="term" value="F:transferase activity"/>
    <property type="evidence" value="ECO:0007669"/>
    <property type="project" value="UniProtKB-KW"/>
</dbReference>
<evidence type="ECO:0000259" key="2">
    <source>
        <dbReference type="Pfam" id="PF00814"/>
    </source>
</evidence>
<dbReference type="Gene3D" id="3.30.420.40">
    <property type="match status" value="2"/>
</dbReference>
<dbReference type="SUPFAM" id="SSF53067">
    <property type="entry name" value="Actin-like ATPase domain"/>
    <property type="match status" value="2"/>
</dbReference>
<feature type="region of interest" description="Disordered" evidence="1">
    <location>
        <begin position="212"/>
        <end position="236"/>
    </location>
</feature>
<keyword evidence="3" id="KW-0808">Transferase</keyword>
<dbReference type="InterPro" id="IPR022496">
    <property type="entry name" value="T6A_TsaB"/>
</dbReference>
<keyword evidence="4" id="KW-1185">Reference proteome</keyword>
<accession>A0A6L9MF49</accession>
<dbReference type="Proteomes" id="UP000476332">
    <property type="component" value="Unassembled WGS sequence"/>
</dbReference>
<evidence type="ECO:0000313" key="3">
    <source>
        <dbReference type="EMBL" id="NDV86397.1"/>
    </source>
</evidence>
<evidence type="ECO:0000256" key="1">
    <source>
        <dbReference type="SAM" id="MobiDB-lite"/>
    </source>
</evidence>
<reference evidence="3 4" key="1">
    <citation type="submission" date="2020-01" db="EMBL/GenBank/DDBJ databases">
        <title>Genomes of bacteria type strains.</title>
        <authorList>
            <person name="Chen J."/>
            <person name="Zhu S."/>
            <person name="Chen J."/>
        </authorList>
    </citation>
    <scope>NUCLEOTIDE SEQUENCE [LARGE SCALE GENOMIC DNA]</scope>
    <source>
        <strain evidence="3 4">KCTC 52919</strain>
    </source>
</reference>
<dbReference type="GO" id="GO:0002949">
    <property type="term" value="P:tRNA threonylcarbamoyladenosine modification"/>
    <property type="evidence" value="ECO:0007669"/>
    <property type="project" value="InterPro"/>
</dbReference>
<organism evidence="3 4">
    <name type="scientific">Aurantimonas aggregata</name>
    <dbReference type="NCBI Taxonomy" id="2047720"/>
    <lineage>
        <taxon>Bacteria</taxon>
        <taxon>Pseudomonadati</taxon>
        <taxon>Pseudomonadota</taxon>
        <taxon>Alphaproteobacteria</taxon>
        <taxon>Hyphomicrobiales</taxon>
        <taxon>Aurantimonadaceae</taxon>
        <taxon>Aurantimonas</taxon>
    </lineage>
</organism>
<gene>
    <name evidence="3" type="primary">tsaB</name>
    <name evidence="3" type="ORF">GTW51_06760</name>
</gene>
<protein>
    <submittedName>
        <fullName evidence="3">tRNA (Adenosine(37)-N6)-threonylcarbamoyltransferase complex dimerization subunit type 1 TsaB</fullName>
    </submittedName>
</protein>